<evidence type="ECO:0000313" key="2">
    <source>
        <dbReference type="EMBL" id="QHM71997.1"/>
    </source>
</evidence>
<proteinExistence type="predicted"/>
<dbReference type="Gene3D" id="3.90.1200.10">
    <property type="match status" value="2"/>
</dbReference>
<dbReference type="AlphaFoldDB" id="A0A6P1Q1I6"/>
<protein>
    <submittedName>
        <fullName evidence="2">Stress response kinase A</fullName>
        <ecNumber evidence="2">2.7.11.1</ecNumber>
    </submittedName>
</protein>
<feature type="domain" description="Aminoglycoside phosphotransferase" evidence="1">
    <location>
        <begin position="159"/>
        <end position="360"/>
    </location>
</feature>
<dbReference type="EMBL" id="CP028271">
    <property type="protein sequence ID" value="QHM71997.1"/>
    <property type="molecule type" value="Genomic_DNA"/>
</dbReference>
<dbReference type="KEGG" id="mint:C7M51_02296"/>
<dbReference type="SUPFAM" id="SSF56112">
    <property type="entry name" value="Protein kinase-like (PK-like)"/>
    <property type="match status" value="2"/>
</dbReference>
<keyword evidence="3" id="KW-1185">Reference proteome</keyword>
<dbReference type="InterPro" id="IPR011009">
    <property type="entry name" value="Kinase-like_dom_sf"/>
</dbReference>
<dbReference type="GO" id="GO:0004674">
    <property type="term" value="F:protein serine/threonine kinase activity"/>
    <property type="evidence" value="ECO:0007669"/>
    <property type="project" value="UniProtKB-EC"/>
</dbReference>
<dbReference type="InterPro" id="IPR002575">
    <property type="entry name" value="Aminoglycoside_PTrfase"/>
</dbReference>
<reference evidence="2 3" key="1">
    <citation type="submission" date="2018-03" db="EMBL/GenBank/DDBJ databases">
        <title>Pantoea intestinalis SRCM103226 isolated form the mealworm.</title>
        <authorList>
            <person name="Jeong D.-Y."/>
            <person name="Kim J.W."/>
        </authorList>
    </citation>
    <scope>NUCLEOTIDE SEQUENCE [LARGE SCALE GENOMIC DNA]</scope>
    <source>
        <strain evidence="2 3">SRCM103226</strain>
    </source>
</reference>
<keyword evidence="2" id="KW-0808">Transferase</keyword>
<evidence type="ECO:0000259" key="1">
    <source>
        <dbReference type="Pfam" id="PF01636"/>
    </source>
</evidence>
<gene>
    <name evidence="2" type="primary">srkA_1</name>
    <name evidence="2" type="ORF">C7M51_02296</name>
</gene>
<accession>A0A6P1Q1I6</accession>
<sequence length="771" mass="86163">MNMHDAALIANDRALPGLGLLLEPHRLLNRLHANLVSGEIRHLKINYLRYKPGTSCVAGLTLTLADGQEQLCYAKAMTPSRFQQSWQHPRRQALIAKAHPHAPQALHDEAILLQYPEFDFSIRYLSCLTDDKKRMDLLQKLLPGNPDACILRSRFLRYKPERRAVIALTRHDKPQAVVRIANAKEFERILQGCSIGTALGHLSLAGFDRSRRALATHWLAGQSLAPESGARLEAETLTAVGRELARLHQTPLLPPLARQGKEDAQTLRDVFNTFSAIYPSGADRFLALMQRITPYLAASNSAPVLLHGDFSADQIVKTDTGDLRFIDWDRCCSGNALADIASFQARLEMQVITGLLDAHQAVNAIDALLAGYQSQRSLPDGLVWYSASALLCLATEPFRLRVPSWAQQTEALLARAAQLVEKGAETRLSGGKSLEPQQRLAALSDPAFISQPLLQALRLPAGSQLQQCLLRRHKPGRRALIEYQFRLPDQSSRSIIGKYRVKGMDRHAFRCQQALWQHGFDATAAIAVPQPLATLPDWHLWLQEKVNATPLTAWLQPGYPRLELSGNDVGKALAVLQQNEALRQVTETRKWTLEDELEVLQKGLQHVASDYPQWQERLSQLFNACQTLAASLTQAITRSVHRDFYPDQVMINHHQPQQVILVDFDLCCQSFAALDAGNYLAHVEELALRHYGAATALDRHGQAFTRAFLAHSADVAIADIEKFTVLSLARHIFLSTRFPERTHTTLPLLERCEWLLNRQPDTSGNMSVNQG</sequence>
<feature type="domain" description="Aminoglycoside phosphotransferase" evidence="1">
    <location>
        <begin position="510"/>
        <end position="687"/>
    </location>
</feature>
<evidence type="ECO:0000313" key="3">
    <source>
        <dbReference type="Proteomes" id="UP000464053"/>
    </source>
</evidence>
<dbReference type="EC" id="2.7.11.1" evidence="2"/>
<dbReference type="Proteomes" id="UP000464053">
    <property type="component" value="Chromosome"/>
</dbReference>
<dbReference type="Pfam" id="PF01636">
    <property type="entry name" value="APH"/>
    <property type="match status" value="2"/>
</dbReference>
<name>A0A6P1Q1I6_9GAMM</name>
<keyword evidence="2" id="KW-0418">Kinase</keyword>
<organism evidence="2 3">
    <name type="scientific">Mixta intestinalis</name>
    <dbReference type="NCBI Taxonomy" id="1615494"/>
    <lineage>
        <taxon>Bacteria</taxon>
        <taxon>Pseudomonadati</taxon>
        <taxon>Pseudomonadota</taxon>
        <taxon>Gammaproteobacteria</taxon>
        <taxon>Enterobacterales</taxon>
        <taxon>Erwiniaceae</taxon>
        <taxon>Mixta</taxon>
    </lineage>
</organism>